<evidence type="ECO:0000256" key="1">
    <source>
        <dbReference type="SAM" id="MobiDB-lite"/>
    </source>
</evidence>
<sequence>MKHWQSGSRRGEFGARAVSDGRVRTRKLCPERSRSVTVRRTVSPPRAPPLNGTVGTGRSYSKPGSTYVGRPLSSLPAVGQADVDPISAQDSLAGGNDNCVRAFGVWAGR</sequence>
<dbReference type="Proteomes" id="UP000837857">
    <property type="component" value="Chromosome 25"/>
</dbReference>
<dbReference type="EMBL" id="OW152837">
    <property type="protein sequence ID" value="CAH2058144.1"/>
    <property type="molecule type" value="Genomic_DNA"/>
</dbReference>
<feature type="compositionally biased region" description="Basic and acidic residues" evidence="1">
    <location>
        <begin position="9"/>
        <end position="34"/>
    </location>
</feature>
<feature type="compositionally biased region" description="Low complexity" evidence="1">
    <location>
        <begin position="35"/>
        <end position="44"/>
    </location>
</feature>
<keyword evidence="3" id="KW-1185">Reference proteome</keyword>
<proteinExistence type="predicted"/>
<protein>
    <submittedName>
        <fullName evidence="2">Uncharacterized protein</fullName>
    </submittedName>
</protein>
<feature type="region of interest" description="Disordered" evidence="1">
    <location>
        <begin position="1"/>
        <end position="75"/>
    </location>
</feature>
<name>A0ABN8IKL0_9NEOP</name>
<evidence type="ECO:0000313" key="2">
    <source>
        <dbReference type="EMBL" id="CAH2058144.1"/>
    </source>
</evidence>
<evidence type="ECO:0000313" key="3">
    <source>
        <dbReference type="Proteomes" id="UP000837857"/>
    </source>
</evidence>
<feature type="non-terminal residue" evidence="2">
    <location>
        <position position="109"/>
    </location>
</feature>
<reference evidence="2" key="1">
    <citation type="submission" date="2022-03" db="EMBL/GenBank/DDBJ databases">
        <authorList>
            <person name="Martin H S."/>
        </authorList>
    </citation>
    <scope>NUCLEOTIDE SEQUENCE</scope>
</reference>
<organism evidence="2 3">
    <name type="scientific">Iphiclides podalirius</name>
    <name type="common">scarce swallowtail</name>
    <dbReference type="NCBI Taxonomy" id="110791"/>
    <lineage>
        <taxon>Eukaryota</taxon>
        <taxon>Metazoa</taxon>
        <taxon>Ecdysozoa</taxon>
        <taxon>Arthropoda</taxon>
        <taxon>Hexapoda</taxon>
        <taxon>Insecta</taxon>
        <taxon>Pterygota</taxon>
        <taxon>Neoptera</taxon>
        <taxon>Endopterygota</taxon>
        <taxon>Lepidoptera</taxon>
        <taxon>Glossata</taxon>
        <taxon>Ditrysia</taxon>
        <taxon>Papilionoidea</taxon>
        <taxon>Papilionidae</taxon>
        <taxon>Papilioninae</taxon>
        <taxon>Iphiclides</taxon>
    </lineage>
</organism>
<accession>A0ABN8IKL0</accession>
<gene>
    <name evidence="2" type="ORF">IPOD504_LOCUS10461</name>
</gene>